<organism evidence="10 11">
    <name type="scientific">Rhizobium rhizophilum</name>
    <dbReference type="NCBI Taxonomy" id="1850373"/>
    <lineage>
        <taxon>Bacteria</taxon>
        <taxon>Pseudomonadati</taxon>
        <taxon>Pseudomonadota</taxon>
        <taxon>Alphaproteobacteria</taxon>
        <taxon>Hyphomicrobiales</taxon>
        <taxon>Rhizobiaceae</taxon>
        <taxon>Rhizobium/Agrobacterium group</taxon>
        <taxon>Rhizobium</taxon>
    </lineage>
</organism>
<comment type="subcellular location">
    <subcellularLocation>
        <location evidence="8">Cytoplasm</location>
    </subcellularLocation>
</comment>
<dbReference type="Proteomes" id="UP000309667">
    <property type="component" value="Unassembled WGS sequence"/>
</dbReference>
<dbReference type="HAMAP" id="MF_00443">
    <property type="entry name" value="ThiG"/>
    <property type="match status" value="1"/>
</dbReference>
<comment type="subunit">
    <text evidence="8">Homotetramer. Forms heterodimers with either ThiH or ThiS.</text>
</comment>
<evidence type="ECO:0000313" key="10">
    <source>
        <dbReference type="EMBL" id="THV11908.1"/>
    </source>
</evidence>
<feature type="binding site" evidence="8">
    <location>
        <begin position="185"/>
        <end position="186"/>
    </location>
    <ligand>
        <name>1-deoxy-D-xylulose 5-phosphate</name>
        <dbReference type="ChEBI" id="CHEBI:57792"/>
    </ligand>
</feature>
<evidence type="ECO:0000256" key="3">
    <source>
        <dbReference type="ARBA" id="ARBA00011960"/>
    </source>
</evidence>
<keyword evidence="5 8" id="KW-0784">Thiamine biosynthesis</keyword>
<comment type="function">
    <text evidence="1 8">Catalyzes the rearrangement of 1-deoxy-D-xylulose 5-phosphate (DXP) to produce the thiazole phosphate moiety of thiamine. Sulfur is provided by the thiocarboxylate moiety of the carrier protein ThiS. In vitro, sulfur can be provided by H(2)S.</text>
</comment>
<comment type="caution">
    <text evidence="10">The sequence shown here is derived from an EMBL/GenBank/DDBJ whole genome shotgun (WGS) entry which is preliminary data.</text>
</comment>
<dbReference type="PANTHER" id="PTHR34266">
    <property type="entry name" value="THIAZOLE SYNTHASE"/>
    <property type="match status" value="1"/>
</dbReference>
<reference evidence="10 11" key="1">
    <citation type="submission" date="2019-04" db="EMBL/GenBank/DDBJ databases">
        <title>Genome sequence of strain 7209-2.</title>
        <authorList>
            <person name="Gao J."/>
            <person name="Sun J."/>
        </authorList>
    </citation>
    <scope>NUCLEOTIDE SEQUENCE [LARGE SCALE GENOMIC DNA]</scope>
    <source>
        <strain evidence="10 11">7209-2</strain>
    </source>
</reference>
<dbReference type="PANTHER" id="PTHR34266:SF2">
    <property type="entry name" value="THIAZOLE SYNTHASE"/>
    <property type="match status" value="1"/>
</dbReference>
<feature type="binding site" evidence="8">
    <location>
        <begin position="207"/>
        <end position="208"/>
    </location>
    <ligand>
        <name>1-deoxy-D-xylulose 5-phosphate</name>
        <dbReference type="ChEBI" id="CHEBI:57792"/>
    </ligand>
</feature>
<dbReference type="Gene3D" id="3.20.20.70">
    <property type="entry name" value="Aldolase class I"/>
    <property type="match status" value="1"/>
</dbReference>
<comment type="pathway">
    <text evidence="2 8">Cofactor biosynthesis; thiamine diphosphate biosynthesis.</text>
</comment>
<name>A0ABY2QTA0_9HYPH</name>
<dbReference type="InterPro" id="IPR033983">
    <property type="entry name" value="Thiazole_synthase_ThiG"/>
</dbReference>
<keyword evidence="4 8" id="KW-0808">Transferase</keyword>
<keyword evidence="8" id="KW-0963">Cytoplasm</keyword>
<evidence type="ECO:0000256" key="6">
    <source>
        <dbReference type="ARBA" id="ARBA00023270"/>
    </source>
</evidence>
<evidence type="ECO:0000256" key="7">
    <source>
        <dbReference type="ARBA" id="ARBA00049897"/>
    </source>
</evidence>
<evidence type="ECO:0000256" key="8">
    <source>
        <dbReference type="HAMAP-Rule" id="MF_00443"/>
    </source>
</evidence>
<comment type="catalytic activity">
    <reaction evidence="7 8">
        <text>[ThiS sulfur-carrier protein]-C-terminal-Gly-aminoethanethioate + 2-iminoacetate + 1-deoxy-D-xylulose 5-phosphate = [ThiS sulfur-carrier protein]-C-terminal Gly-Gly + 2-[(2R,5Z)-2-carboxy-4-methylthiazol-5(2H)-ylidene]ethyl phosphate + 2 H2O + H(+)</text>
        <dbReference type="Rhea" id="RHEA:26297"/>
        <dbReference type="Rhea" id="RHEA-COMP:12909"/>
        <dbReference type="Rhea" id="RHEA-COMP:19908"/>
        <dbReference type="ChEBI" id="CHEBI:15377"/>
        <dbReference type="ChEBI" id="CHEBI:15378"/>
        <dbReference type="ChEBI" id="CHEBI:57792"/>
        <dbReference type="ChEBI" id="CHEBI:62899"/>
        <dbReference type="ChEBI" id="CHEBI:77846"/>
        <dbReference type="ChEBI" id="CHEBI:90778"/>
        <dbReference type="ChEBI" id="CHEBI:232372"/>
        <dbReference type="EC" id="2.8.1.10"/>
    </reaction>
</comment>
<evidence type="ECO:0000256" key="1">
    <source>
        <dbReference type="ARBA" id="ARBA00002834"/>
    </source>
</evidence>
<evidence type="ECO:0000313" key="11">
    <source>
        <dbReference type="Proteomes" id="UP000309667"/>
    </source>
</evidence>
<proteinExistence type="inferred from homology"/>
<dbReference type="EC" id="2.8.1.10" evidence="3 8"/>
<keyword evidence="6 8" id="KW-0704">Schiff base</keyword>
<keyword evidence="11" id="KW-1185">Reference proteome</keyword>
<dbReference type="SUPFAM" id="SSF110399">
    <property type="entry name" value="ThiG-like"/>
    <property type="match status" value="1"/>
</dbReference>
<sequence>MTLELYGKTVISRLLLGTARYPSPAILAEAVRRSKTEIVTVSLRRETAGGKTGGAFFQLIRDLGVHILPNTAGCHSAREAVLTAKMAREVFGTHWIKLEVIGHNDTLQPDVFELVEAAKILVAEGFEVFPYTTDDLVVGEKLLAAGCRVLMPWCAPIGSAMGPQNLPALKSMRAEFPDAPLIVDAGIGRPSHATTVMELGYDAVLLNTAVASAGDPAAMGEAFAKAIEAGHIAHKSGMLEPRDMAVPSTPVIGKGVFA</sequence>
<dbReference type="InterPro" id="IPR008867">
    <property type="entry name" value="ThiG"/>
</dbReference>
<dbReference type="RefSeq" id="WP_136559942.1">
    <property type="nucleotide sequence ID" value="NZ_STGT01000005.1"/>
</dbReference>
<evidence type="ECO:0000256" key="2">
    <source>
        <dbReference type="ARBA" id="ARBA00004948"/>
    </source>
</evidence>
<feature type="binding site" evidence="8">
    <location>
        <position position="158"/>
    </location>
    <ligand>
        <name>1-deoxy-D-xylulose 5-phosphate</name>
        <dbReference type="ChEBI" id="CHEBI:57792"/>
    </ligand>
</feature>
<evidence type="ECO:0000259" key="9">
    <source>
        <dbReference type="Pfam" id="PF05690"/>
    </source>
</evidence>
<feature type="domain" description="Thiazole synthase ThiG" evidence="9">
    <location>
        <begin position="5"/>
        <end position="250"/>
    </location>
</feature>
<protein>
    <recommendedName>
        <fullName evidence="3 8">Thiazole synthase</fullName>
        <ecNumber evidence="3 8">2.8.1.10</ecNumber>
    </recommendedName>
</protein>
<dbReference type="CDD" id="cd04728">
    <property type="entry name" value="ThiG"/>
    <property type="match status" value="1"/>
</dbReference>
<accession>A0ABY2QTA0</accession>
<evidence type="ECO:0000256" key="5">
    <source>
        <dbReference type="ARBA" id="ARBA00022977"/>
    </source>
</evidence>
<gene>
    <name evidence="8" type="primary">thiG</name>
    <name evidence="10" type="ORF">E9677_20690</name>
</gene>
<dbReference type="InterPro" id="IPR013785">
    <property type="entry name" value="Aldolase_TIM"/>
</dbReference>
<dbReference type="Pfam" id="PF05690">
    <property type="entry name" value="ThiG"/>
    <property type="match status" value="1"/>
</dbReference>
<feature type="active site" description="Schiff-base intermediate with DXP" evidence="8">
    <location>
        <position position="97"/>
    </location>
</feature>
<evidence type="ECO:0000256" key="4">
    <source>
        <dbReference type="ARBA" id="ARBA00022679"/>
    </source>
</evidence>
<comment type="similarity">
    <text evidence="8">Belongs to the ThiG family.</text>
</comment>
<dbReference type="EMBL" id="STGT01000005">
    <property type="protein sequence ID" value="THV11908.1"/>
    <property type="molecule type" value="Genomic_DNA"/>
</dbReference>